<accession>A0A8H7TLC2</accession>
<dbReference type="Proteomes" id="UP000664132">
    <property type="component" value="Unassembled WGS sequence"/>
</dbReference>
<reference evidence="2" key="1">
    <citation type="submission" date="2021-02" db="EMBL/GenBank/DDBJ databases">
        <title>Genome sequence Cadophora malorum strain M34.</title>
        <authorList>
            <person name="Stefanovic E."/>
            <person name="Vu D."/>
            <person name="Scully C."/>
            <person name="Dijksterhuis J."/>
            <person name="Roader J."/>
            <person name="Houbraken J."/>
        </authorList>
    </citation>
    <scope>NUCLEOTIDE SEQUENCE</scope>
    <source>
        <strain evidence="2">M34</strain>
    </source>
</reference>
<evidence type="ECO:0008006" key="4">
    <source>
        <dbReference type="Google" id="ProtNLM"/>
    </source>
</evidence>
<dbReference type="InterPro" id="IPR036770">
    <property type="entry name" value="Ankyrin_rpt-contain_sf"/>
</dbReference>
<dbReference type="Gene3D" id="1.25.40.20">
    <property type="entry name" value="Ankyrin repeat-containing domain"/>
    <property type="match status" value="1"/>
</dbReference>
<feature type="compositionally biased region" description="Acidic residues" evidence="1">
    <location>
        <begin position="762"/>
        <end position="787"/>
    </location>
</feature>
<evidence type="ECO:0000256" key="1">
    <source>
        <dbReference type="SAM" id="MobiDB-lite"/>
    </source>
</evidence>
<dbReference type="AlphaFoldDB" id="A0A8H7TLC2"/>
<evidence type="ECO:0000313" key="3">
    <source>
        <dbReference type="Proteomes" id="UP000664132"/>
    </source>
</evidence>
<proteinExistence type="predicted"/>
<keyword evidence="3" id="KW-1185">Reference proteome</keyword>
<organism evidence="2 3">
    <name type="scientific">Cadophora malorum</name>
    <dbReference type="NCBI Taxonomy" id="108018"/>
    <lineage>
        <taxon>Eukaryota</taxon>
        <taxon>Fungi</taxon>
        <taxon>Dikarya</taxon>
        <taxon>Ascomycota</taxon>
        <taxon>Pezizomycotina</taxon>
        <taxon>Leotiomycetes</taxon>
        <taxon>Helotiales</taxon>
        <taxon>Ploettnerulaceae</taxon>
        <taxon>Cadophora</taxon>
    </lineage>
</organism>
<evidence type="ECO:0000313" key="2">
    <source>
        <dbReference type="EMBL" id="KAG4421719.1"/>
    </source>
</evidence>
<name>A0A8H7TLC2_9HELO</name>
<protein>
    <recommendedName>
        <fullName evidence="4">Fungal N-terminal domain-containing protein</fullName>
    </recommendedName>
</protein>
<dbReference type="SUPFAM" id="SSF48403">
    <property type="entry name" value="Ankyrin repeat"/>
    <property type="match status" value="1"/>
</dbReference>
<comment type="caution">
    <text evidence="2">The sequence shown here is derived from an EMBL/GenBank/DDBJ whole genome shotgun (WGS) entry which is preliminary data.</text>
</comment>
<dbReference type="EMBL" id="JAFJYH010000060">
    <property type="protein sequence ID" value="KAG4421719.1"/>
    <property type="molecule type" value="Genomic_DNA"/>
</dbReference>
<feature type="region of interest" description="Disordered" evidence="1">
    <location>
        <begin position="756"/>
        <end position="796"/>
    </location>
</feature>
<dbReference type="OrthoDB" id="5422117at2759"/>
<sequence length="796" mass="89541">MSDPLSAAGTAVGIVSLGLQVSQGLITYYTHFKAHDVEIANIVRKSEALQHLLQALEGPLEKAESGSGDVSKQVRGFVVACEAGLKRLLVAAEKYGNSSIPSTMEDKIRALRKRALYPFKRGTLEELNSTLVELTANLQLALQLLTLSVKMRYSIAATFSATRGPGGLAISPQLTLRAVVPDDSPAFSLLKFVPCRDDEGQSPDIMDHAKWVLYQLNLLFEDGKASPMDVTQDGRTLLHMIDLMTRLFDEGLAVEGIRYAPHGVSSAATILQMTMKRLTPEKRLGTLEVSDILNAILCQDEVALQKAVARFPEQVKQPHHSEMTPLHVSATWPEGVVMLLQGGAEVNAHDIDGCTPLWHAFGNTNCLSASLLLDHDSPVGGLDQNTVLKLLCRLDNVTLKEKFIHHLVDRRKRLWDLALEQLTSFEFEKLGLQDDRILDAQASIVSSTLLEHGIEIGPALMPSLQPRRTTVYHTWYLDVPTARMLFEAGFRDIDELEYNDLSPFWCHVLQLRYSSKSLELLKWLKAKGADVYHQHPKYGGTAMHDFGAAIGDIFFRENVARLEPLTEQQAGLAASYLQDDATDDCLCACSKSGCRIITSVLKDCRNWWKDIQLPNREWSRKDICLPVCVSILQLVESDNGGHPWMPFEVIRVMTFEWLELTHTCHMDPENEYVTQRGPLSKDEIHEIREEERYLLAQHEQLVSQFETKFTELGLPIIRFLEEHWAPDMIEVLEENQTRNVEEEQKMRELGVVVDEQDRFQEVESDEEDLGQEDSTMEDMDSDTEPFYDCEGPSGGF</sequence>
<gene>
    <name evidence="2" type="ORF">IFR04_005095</name>
</gene>